<feature type="compositionally biased region" description="Polar residues" evidence="2">
    <location>
        <begin position="821"/>
        <end position="837"/>
    </location>
</feature>
<dbReference type="InterPro" id="IPR056884">
    <property type="entry name" value="NPHP3-like_N"/>
</dbReference>
<reference evidence="4 5" key="1">
    <citation type="submission" date="2018-12" db="EMBL/GenBank/DDBJ databases">
        <title>Draft genome sequence of Xylaria grammica IHI A82.</title>
        <authorList>
            <person name="Buettner E."/>
            <person name="Kellner H."/>
        </authorList>
    </citation>
    <scope>NUCLEOTIDE SEQUENCE [LARGE SCALE GENOMIC DNA]</scope>
    <source>
        <strain evidence="4 5">IHI A82</strain>
    </source>
</reference>
<dbReference type="PANTHER" id="PTHR10039:SF14">
    <property type="entry name" value="NACHT DOMAIN-CONTAINING PROTEIN"/>
    <property type="match status" value="1"/>
</dbReference>
<dbReference type="PANTHER" id="PTHR10039">
    <property type="entry name" value="AMELOGENIN"/>
    <property type="match status" value="1"/>
</dbReference>
<evidence type="ECO:0000259" key="3">
    <source>
        <dbReference type="Pfam" id="PF24883"/>
    </source>
</evidence>
<dbReference type="InterPro" id="IPR029058">
    <property type="entry name" value="AB_hydrolase_fold"/>
</dbReference>
<protein>
    <recommendedName>
        <fullName evidence="3">Nephrocystin 3-like N-terminal domain-containing protein</fullName>
    </recommendedName>
</protein>
<evidence type="ECO:0000256" key="1">
    <source>
        <dbReference type="ARBA" id="ARBA00022737"/>
    </source>
</evidence>
<keyword evidence="5" id="KW-1185">Reference proteome</keyword>
<comment type="caution">
    <text evidence="4">The sequence shown here is derived from an EMBL/GenBank/DDBJ whole genome shotgun (WGS) entry which is preliminary data.</text>
</comment>
<dbReference type="AlphaFoldDB" id="A0A439CVJ2"/>
<proteinExistence type="predicted"/>
<evidence type="ECO:0000313" key="5">
    <source>
        <dbReference type="Proteomes" id="UP000286045"/>
    </source>
</evidence>
<dbReference type="Pfam" id="PF24883">
    <property type="entry name" value="NPHP3_N"/>
    <property type="match status" value="1"/>
</dbReference>
<evidence type="ECO:0000313" key="4">
    <source>
        <dbReference type="EMBL" id="RWA06162.1"/>
    </source>
</evidence>
<evidence type="ECO:0000256" key="2">
    <source>
        <dbReference type="SAM" id="MobiDB-lite"/>
    </source>
</evidence>
<dbReference type="Gene3D" id="3.40.50.300">
    <property type="entry name" value="P-loop containing nucleotide triphosphate hydrolases"/>
    <property type="match status" value="1"/>
</dbReference>
<name>A0A439CVJ2_9PEZI</name>
<sequence>MLFICHSLGGIVFKQACNQAYDNARYQPLLKAIAGVAFFGTPHRGSSNIASLGNVLGRVLKAASFGANTNAQLLRDLERGSPVLDDIATTFMNRRYDFQICSFYETDKMDFMSSVVVDRHSAVLGIEGETVVAISGNHRSICRFTRSDTQLPVVLINLTRMLEHWNMLNRKVSEGVFFDRLGTSNHVLHKDRNPYPTQGTCSWVLSHPEFQRWHKATGPALMWLSANPGCGKSVMISFLIDHLRSSVESKNVHICYWFFKSDNQEQKSAIFALRGILRQLLEARRSVIQAVQEAAKVQSLDTLQGIWSLLIQAVRGGPSPEENDDGGHTAPVRHTVICLIDGLDECESGANRDLILLFQKYFQELDRPDPGTTNSKQKPGFMKLLIASRPENWIKVSIDRLKPVMPRNGQRRPDYDESASQCCAIRLKAEDESGFISADISLVVRAAIADLVDQGFPELLLHEIQKQLITRADRTFIWITLIIDLLRDKVEAGASRRELDDILKSRTVDQIFTEFLRGRPHAPKTRKVFSILLAATRPLNVEELSIALALTPEHSALTGSGEPFRPGPQSFEALEYDLVYPFENHIRSLGGHFIRIIRNEIYFVHETAREFLLENKGNSLYAFTTEEVMPAQDDWSVVPDLKRCSWQHSFSYQSCHALLLDLCATYLYLIGQATHQNHILSDDQAILLDYISKAWFVHFAIVVNHISQWNLPYYHNLCHPKFPGFSIWTEGYWTSRTEVNPTIGMTNDEIQDYYIIKLGLDPRHFRSGRSDDDYDNDYDEDIDEIEDIKTIPDDDEYKPTNVGIPISQRELLDFDSRNEPGAQNTERGALSANPTARNNHDFPLNVDKYGFVSLDFNIFSRHSH</sequence>
<feature type="domain" description="Nephrocystin 3-like N-terminal" evidence="3">
    <location>
        <begin position="199"/>
        <end position="364"/>
    </location>
</feature>
<dbReference type="Proteomes" id="UP000286045">
    <property type="component" value="Unassembled WGS sequence"/>
</dbReference>
<organism evidence="4 5">
    <name type="scientific">Xylaria grammica</name>
    <dbReference type="NCBI Taxonomy" id="363999"/>
    <lineage>
        <taxon>Eukaryota</taxon>
        <taxon>Fungi</taxon>
        <taxon>Dikarya</taxon>
        <taxon>Ascomycota</taxon>
        <taxon>Pezizomycotina</taxon>
        <taxon>Sordariomycetes</taxon>
        <taxon>Xylariomycetidae</taxon>
        <taxon>Xylariales</taxon>
        <taxon>Xylariaceae</taxon>
        <taxon>Xylaria</taxon>
    </lineage>
</organism>
<accession>A0A439CVJ2</accession>
<dbReference type="SUPFAM" id="SSF53474">
    <property type="entry name" value="alpha/beta-Hydrolases"/>
    <property type="match status" value="1"/>
</dbReference>
<feature type="region of interest" description="Disordered" evidence="2">
    <location>
        <begin position="813"/>
        <end position="839"/>
    </location>
</feature>
<dbReference type="EMBL" id="RYZI01000362">
    <property type="protein sequence ID" value="RWA06162.1"/>
    <property type="molecule type" value="Genomic_DNA"/>
</dbReference>
<dbReference type="Gene3D" id="3.40.50.1820">
    <property type="entry name" value="alpha/beta hydrolase"/>
    <property type="match status" value="1"/>
</dbReference>
<gene>
    <name evidence="4" type="ORF">EKO27_g8946</name>
</gene>
<dbReference type="InterPro" id="IPR027417">
    <property type="entry name" value="P-loop_NTPase"/>
</dbReference>
<keyword evidence="1" id="KW-0677">Repeat</keyword>